<dbReference type="GO" id="GO:0006401">
    <property type="term" value="P:RNA catabolic process"/>
    <property type="evidence" value="ECO:0007669"/>
    <property type="project" value="InterPro"/>
</dbReference>
<dbReference type="GO" id="GO:0032299">
    <property type="term" value="C:ribonuclease H2 complex"/>
    <property type="evidence" value="ECO:0007669"/>
    <property type="project" value="InterPro"/>
</dbReference>
<evidence type="ECO:0000313" key="1">
    <source>
        <dbReference type="EMBL" id="SCU99449.1"/>
    </source>
</evidence>
<dbReference type="Proteomes" id="UP000191144">
    <property type="component" value="Chromosome G"/>
</dbReference>
<gene>
    <name evidence="1" type="ORF">LAME_0G03224G</name>
</gene>
<dbReference type="OrthoDB" id="4067302at2759"/>
<evidence type="ECO:0000313" key="2">
    <source>
        <dbReference type="Proteomes" id="UP000191144"/>
    </source>
</evidence>
<dbReference type="AlphaFoldDB" id="A0A1G4K6I4"/>
<dbReference type="Pfam" id="PF08615">
    <property type="entry name" value="RNase_H2_suC"/>
    <property type="match status" value="1"/>
</dbReference>
<organism evidence="1 2">
    <name type="scientific">Lachancea meyersii CBS 8951</name>
    <dbReference type="NCBI Taxonomy" id="1266667"/>
    <lineage>
        <taxon>Eukaryota</taxon>
        <taxon>Fungi</taxon>
        <taxon>Dikarya</taxon>
        <taxon>Ascomycota</taxon>
        <taxon>Saccharomycotina</taxon>
        <taxon>Saccharomycetes</taxon>
        <taxon>Saccharomycetales</taxon>
        <taxon>Saccharomycetaceae</taxon>
        <taxon>Lachancea</taxon>
    </lineage>
</organism>
<name>A0A1G4K6I4_9SACH</name>
<protein>
    <submittedName>
        <fullName evidence="1">LAME_0G03224g1_1</fullName>
    </submittedName>
</protein>
<keyword evidence="2" id="KW-1185">Reference proteome</keyword>
<sequence>MTVETFVLDNRSKSGSSAAYELHLVPCKIGITGSTTELSNNFAKDAKESSSSENKAVTYIRGRKIVGKTVEPLNDTHKIVVVEQLAQSDSSKEYQQAGEISQIYNYEREGNEHRLHEEMQKFQEFLELAELIHQ</sequence>
<accession>A0A1G4K6I4</accession>
<reference evidence="2" key="1">
    <citation type="submission" date="2016-03" db="EMBL/GenBank/DDBJ databases">
        <authorList>
            <person name="Devillers Hugo."/>
        </authorList>
    </citation>
    <scope>NUCLEOTIDE SEQUENCE [LARGE SCALE GENOMIC DNA]</scope>
</reference>
<dbReference type="EMBL" id="LT598484">
    <property type="protein sequence ID" value="SCU99449.1"/>
    <property type="molecule type" value="Genomic_DNA"/>
</dbReference>
<dbReference type="Gene3D" id="2.40.128.680">
    <property type="match status" value="1"/>
</dbReference>
<proteinExistence type="predicted"/>
<dbReference type="InterPro" id="IPR013924">
    <property type="entry name" value="RNase_H2_suC"/>
</dbReference>
<dbReference type="CDD" id="cd09271">
    <property type="entry name" value="RNase_H2-C"/>
    <property type="match status" value="1"/>
</dbReference>